<proteinExistence type="predicted"/>
<dbReference type="STRING" id="1333662.LPB303_15130"/>
<sequence length="149" mass="17352">MIVDKIENANLYRGMHKGVDKALNYLKNTNFAKIPIGKYEINDKSVYALVKEYETKPIDHNLLEGHLKYIDIHFMAKGTEQIGYTTLFDQKPHKIYDDLDDYALYKEPFNLQTLQKGMFIIFFPDDIHLPEISLNGTLIVKKVIVKVKM</sequence>
<evidence type="ECO:0000313" key="1">
    <source>
        <dbReference type="EMBL" id="OAD42252.1"/>
    </source>
</evidence>
<keyword evidence="2" id="KW-1185">Reference proteome</keyword>
<organism evidence="1 2">
    <name type="scientific">Polaribacter atrinae</name>
    <dbReference type="NCBI Taxonomy" id="1333662"/>
    <lineage>
        <taxon>Bacteria</taxon>
        <taxon>Pseudomonadati</taxon>
        <taxon>Bacteroidota</taxon>
        <taxon>Flavobacteriia</taxon>
        <taxon>Flavobacteriales</taxon>
        <taxon>Flavobacteriaceae</taxon>
    </lineage>
</organism>
<accession>A0A176T2Z1</accession>
<reference evidence="1 2" key="1">
    <citation type="submission" date="2016-02" db="EMBL/GenBank/DDBJ databases">
        <title>Draft genome sequence of Polaribacter atrinae KACC17473.</title>
        <authorList>
            <person name="Shin S.-K."/>
            <person name="Yi H."/>
        </authorList>
    </citation>
    <scope>NUCLEOTIDE SEQUENCE [LARGE SCALE GENOMIC DNA]</scope>
    <source>
        <strain evidence="1 2">KACC 17473</strain>
    </source>
</reference>
<dbReference type="PANTHER" id="PTHR34986">
    <property type="entry name" value="EVOLVED BETA-GALACTOSIDASE SUBUNIT BETA"/>
    <property type="match status" value="1"/>
</dbReference>
<dbReference type="SUPFAM" id="SSF51197">
    <property type="entry name" value="Clavaminate synthase-like"/>
    <property type="match status" value="1"/>
</dbReference>
<dbReference type="PANTHER" id="PTHR34986:SF1">
    <property type="entry name" value="PROTEIN YIAL"/>
    <property type="match status" value="1"/>
</dbReference>
<dbReference type="Gene3D" id="2.60.120.370">
    <property type="entry name" value="YhcH/YjgK/YiaL"/>
    <property type="match status" value="1"/>
</dbReference>
<protein>
    <recommendedName>
        <fullName evidence="3">YhcH/YjgK/YiaL family protein</fullName>
    </recommendedName>
</protein>
<dbReference type="GO" id="GO:0005829">
    <property type="term" value="C:cytosol"/>
    <property type="evidence" value="ECO:0007669"/>
    <property type="project" value="TreeGrafter"/>
</dbReference>
<dbReference type="EMBL" id="LVWE01000061">
    <property type="protein sequence ID" value="OAD42252.1"/>
    <property type="molecule type" value="Genomic_DNA"/>
</dbReference>
<comment type="caution">
    <text evidence="1">The sequence shown here is derived from an EMBL/GenBank/DDBJ whole genome shotgun (WGS) entry which is preliminary data.</text>
</comment>
<evidence type="ECO:0008006" key="3">
    <source>
        <dbReference type="Google" id="ProtNLM"/>
    </source>
</evidence>
<dbReference type="Pfam" id="PF04074">
    <property type="entry name" value="DUF386"/>
    <property type="match status" value="1"/>
</dbReference>
<name>A0A176T2Z1_9FLAO</name>
<evidence type="ECO:0000313" key="2">
    <source>
        <dbReference type="Proteomes" id="UP000076923"/>
    </source>
</evidence>
<dbReference type="RefSeq" id="WP_068452050.1">
    <property type="nucleotide sequence ID" value="NZ_CANKUV010000012.1"/>
</dbReference>
<dbReference type="Proteomes" id="UP000076923">
    <property type="component" value="Unassembled WGS sequence"/>
</dbReference>
<dbReference type="AlphaFoldDB" id="A0A176T2Z1"/>
<gene>
    <name evidence="1" type="ORF">LPB303_15130</name>
</gene>
<dbReference type="InterPro" id="IPR004375">
    <property type="entry name" value="NanQ/TabA/YiaL"/>
</dbReference>
<dbReference type="NCBIfam" id="TIGR00022">
    <property type="entry name" value="YhcH/YjgK/YiaL family protein"/>
    <property type="match status" value="1"/>
</dbReference>
<dbReference type="InterPro" id="IPR037012">
    <property type="entry name" value="NanQ/TabA/YiaL_sf"/>
</dbReference>
<dbReference type="OrthoDB" id="9792756at2"/>